<gene>
    <name evidence="1" type="ORF">FSB_LOCUS35553</name>
</gene>
<sequence length="146" mass="15457">MPLGLACPPSSLSSPHPRFFLQQESSPQGTAIANPLFDRTILGLGRCLPAPFQWEIFFNCEYHSAVCLIKGALESLDQQGFIVCVLVPSSGSTFAGEPGHTGEICVSKKSSNPVFSSKPSILPSNWESLPSGFGGVGGLGNRSMLM</sequence>
<dbReference type="AlphaFoldDB" id="A0A2N9H7N0"/>
<reference evidence="1" key="1">
    <citation type="submission" date="2018-02" db="EMBL/GenBank/DDBJ databases">
        <authorList>
            <person name="Cohen D.B."/>
            <person name="Kent A.D."/>
        </authorList>
    </citation>
    <scope>NUCLEOTIDE SEQUENCE</scope>
</reference>
<name>A0A2N9H7N0_FAGSY</name>
<evidence type="ECO:0000313" key="1">
    <source>
        <dbReference type="EMBL" id="SPD07671.1"/>
    </source>
</evidence>
<dbReference type="EMBL" id="OIVN01002946">
    <property type="protein sequence ID" value="SPD07671.1"/>
    <property type="molecule type" value="Genomic_DNA"/>
</dbReference>
<organism evidence="1">
    <name type="scientific">Fagus sylvatica</name>
    <name type="common">Beechnut</name>
    <dbReference type="NCBI Taxonomy" id="28930"/>
    <lineage>
        <taxon>Eukaryota</taxon>
        <taxon>Viridiplantae</taxon>
        <taxon>Streptophyta</taxon>
        <taxon>Embryophyta</taxon>
        <taxon>Tracheophyta</taxon>
        <taxon>Spermatophyta</taxon>
        <taxon>Magnoliopsida</taxon>
        <taxon>eudicotyledons</taxon>
        <taxon>Gunneridae</taxon>
        <taxon>Pentapetalae</taxon>
        <taxon>rosids</taxon>
        <taxon>fabids</taxon>
        <taxon>Fagales</taxon>
        <taxon>Fagaceae</taxon>
        <taxon>Fagus</taxon>
    </lineage>
</organism>
<accession>A0A2N9H7N0</accession>
<proteinExistence type="predicted"/>
<protein>
    <submittedName>
        <fullName evidence="1">Uncharacterized protein</fullName>
    </submittedName>
</protein>